<feature type="domain" description="Ribulose bisphosphate carboxylase large subunit C-terminal" evidence="6">
    <location>
        <begin position="131"/>
        <end position="409"/>
    </location>
</feature>
<dbReference type="EMBL" id="PEXU01000012">
    <property type="protein sequence ID" value="PIS42914.1"/>
    <property type="molecule type" value="Genomic_DNA"/>
</dbReference>
<dbReference type="InterPro" id="IPR036422">
    <property type="entry name" value="RuBisCO_lsu_N_sf"/>
</dbReference>
<dbReference type="NCBIfam" id="TIGR03326">
    <property type="entry name" value="rubisco_III"/>
    <property type="match status" value="1"/>
</dbReference>
<dbReference type="Pfam" id="PF00016">
    <property type="entry name" value="RuBisCO_large"/>
    <property type="match status" value="1"/>
</dbReference>
<gene>
    <name evidence="8" type="primary">rbcL</name>
    <name evidence="8" type="ORF">COT24_01020</name>
</gene>
<dbReference type="Gene3D" id="3.30.70.150">
    <property type="entry name" value="RuBisCO large subunit, N-terminal domain"/>
    <property type="match status" value="1"/>
</dbReference>
<dbReference type="InterPro" id="IPR000685">
    <property type="entry name" value="RuBisCO_lsu_C"/>
</dbReference>
<dbReference type="SFLD" id="SFLDG00301">
    <property type="entry name" value="RuBisCO-like_proteins"/>
    <property type="match status" value="1"/>
</dbReference>
<reference evidence="8 9" key="1">
    <citation type="submission" date="2017-09" db="EMBL/GenBank/DDBJ databases">
        <title>Depth-based differentiation of microbial function through sediment-hosted aquifers and enrichment of novel symbionts in the deep terrestrial subsurface.</title>
        <authorList>
            <person name="Probst A.J."/>
            <person name="Ladd B."/>
            <person name="Jarett J.K."/>
            <person name="Geller-Mcgrath D.E."/>
            <person name="Sieber C.M."/>
            <person name="Emerson J.B."/>
            <person name="Anantharaman K."/>
            <person name="Thomas B.C."/>
            <person name="Malmstrom R."/>
            <person name="Stieglmeier M."/>
            <person name="Klingl A."/>
            <person name="Woyke T."/>
            <person name="Ryan C.M."/>
            <person name="Banfield J.F."/>
        </authorList>
    </citation>
    <scope>NUCLEOTIDE SEQUENCE [LARGE SCALE GENOMIC DNA]</scope>
    <source>
        <strain evidence="8">CG08_land_8_20_14_0_20_40_16</strain>
    </source>
</reference>
<organism evidence="8 9">
    <name type="scientific">Candidatus Kerfeldbacteria bacterium CG08_land_8_20_14_0_20_40_16</name>
    <dbReference type="NCBI Taxonomy" id="2014244"/>
    <lineage>
        <taxon>Bacteria</taxon>
        <taxon>Candidatus Kerfeldiibacteriota</taxon>
    </lineage>
</organism>
<dbReference type="GO" id="GO:0015977">
    <property type="term" value="P:carbon fixation"/>
    <property type="evidence" value="ECO:0007669"/>
    <property type="project" value="InterPro"/>
</dbReference>
<evidence type="ECO:0000256" key="2">
    <source>
        <dbReference type="ARBA" id="ARBA00022842"/>
    </source>
</evidence>
<dbReference type="InterPro" id="IPR036376">
    <property type="entry name" value="RuBisCO_lsu_C_sf"/>
</dbReference>
<dbReference type="AlphaFoldDB" id="A0A2H0YWP1"/>
<evidence type="ECO:0000313" key="8">
    <source>
        <dbReference type="EMBL" id="PIS42914.1"/>
    </source>
</evidence>
<protein>
    <submittedName>
        <fullName evidence="8">Type III ribulose-bisphosphate carboxylase</fullName>
    </submittedName>
</protein>
<dbReference type="Proteomes" id="UP000231542">
    <property type="component" value="Unassembled WGS sequence"/>
</dbReference>
<evidence type="ECO:0000259" key="6">
    <source>
        <dbReference type="Pfam" id="PF00016"/>
    </source>
</evidence>
<feature type="domain" description="Ribulose bisphosphate carboxylase large subunit ferrodoxin-like N-terminal" evidence="7">
    <location>
        <begin position="8"/>
        <end position="121"/>
    </location>
</feature>
<evidence type="ECO:0000256" key="1">
    <source>
        <dbReference type="ARBA" id="ARBA00022723"/>
    </source>
</evidence>
<name>A0A2H0YWP1_9BACT</name>
<dbReference type="PANTHER" id="PTHR42704">
    <property type="entry name" value="RIBULOSE BISPHOSPHATE CARBOXYLASE"/>
    <property type="match status" value="1"/>
</dbReference>
<dbReference type="SUPFAM" id="SSF51649">
    <property type="entry name" value="RuBisCo, C-terminal domain"/>
    <property type="match status" value="1"/>
</dbReference>
<keyword evidence="4" id="KW-0456">Lyase</keyword>
<evidence type="ECO:0000259" key="7">
    <source>
        <dbReference type="Pfam" id="PF02788"/>
    </source>
</evidence>
<dbReference type="InterPro" id="IPR017712">
    <property type="entry name" value="RuBisCO_III"/>
</dbReference>
<evidence type="ECO:0000256" key="5">
    <source>
        <dbReference type="RuleBase" id="RU003834"/>
    </source>
</evidence>
<dbReference type="Gene3D" id="3.20.20.110">
    <property type="entry name" value="Ribulose bisphosphate carboxylase, large subunit, C-terminal domain"/>
    <property type="match status" value="1"/>
</dbReference>
<dbReference type="PANTHER" id="PTHR42704:SF17">
    <property type="entry name" value="RIBULOSE BISPHOSPHATE CARBOXYLASE LARGE CHAIN"/>
    <property type="match status" value="1"/>
</dbReference>
<evidence type="ECO:0000256" key="4">
    <source>
        <dbReference type="ARBA" id="ARBA00023239"/>
    </source>
</evidence>
<keyword evidence="1" id="KW-0479">Metal-binding</keyword>
<comment type="similarity">
    <text evidence="5">Belongs to the RuBisCO large chain family.</text>
</comment>
<dbReference type="InterPro" id="IPR033966">
    <property type="entry name" value="RuBisCO"/>
</dbReference>
<keyword evidence="3" id="KW-0560">Oxidoreductase</keyword>
<dbReference type="GO" id="GO:0016491">
    <property type="term" value="F:oxidoreductase activity"/>
    <property type="evidence" value="ECO:0007669"/>
    <property type="project" value="UniProtKB-KW"/>
</dbReference>
<dbReference type="GO" id="GO:0016984">
    <property type="term" value="F:ribulose-bisphosphate carboxylase activity"/>
    <property type="evidence" value="ECO:0007669"/>
    <property type="project" value="InterPro"/>
</dbReference>
<dbReference type="SUPFAM" id="SSF54966">
    <property type="entry name" value="RuBisCO, large subunit, small (N-terminal) domain"/>
    <property type="match status" value="1"/>
</dbReference>
<accession>A0A2H0YWP1</accession>
<comment type="caution">
    <text evidence="8">The sequence shown here is derived from an EMBL/GenBank/DDBJ whole genome shotgun (WGS) entry which is preliminary data.</text>
</comment>
<evidence type="ECO:0000313" key="9">
    <source>
        <dbReference type="Proteomes" id="UP000231542"/>
    </source>
</evidence>
<dbReference type="SFLD" id="SFLDS00014">
    <property type="entry name" value="RuBisCO"/>
    <property type="match status" value="1"/>
</dbReference>
<proteinExistence type="inferred from homology"/>
<dbReference type="NCBIfam" id="NF003252">
    <property type="entry name" value="PRK04208.1"/>
    <property type="match status" value="1"/>
</dbReference>
<dbReference type="InterPro" id="IPR017443">
    <property type="entry name" value="RuBisCO_lsu_fd_N"/>
</dbReference>
<dbReference type="GO" id="GO:0000287">
    <property type="term" value="F:magnesium ion binding"/>
    <property type="evidence" value="ECO:0007669"/>
    <property type="project" value="InterPro"/>
</dbReference>
<keyword evidence="2" id="KW-0460">Magnesium</keyword>
<sequence length="410" mass="45896">MEKFYRKFLKPKYRPKRNELVASFYLEAKIDFQEAAGGVAAESSIGTWTEVGTLKKEIFRKLAAHAFNLNAKKKTFQVAYPLALMEKGNIPQFFSGIAGNIFSMKIVKNLRLFDITFPEEYVNSFKGPQFGIAGIRKIMNIYNRPLIGCIAKPKLGLTATEHAKLAYRVFIGGVDILKDDENLTDLTFDHFEKRAHFTIHLAKKAERETGQKKMCVLNVTAPPQEMLKRTRLVKKLGGKAVMVDIVSVGLDNVQMLRSENLGLIIHGHRAGHSMFTKDPKHGMSMLVLAKLSRLAGIDQLHTGTVVGKMEGEQKEILAINRFLKSKWYKIKPVLPIASGGLHPGMMPKLYRIFGQDVIFNFGGGIHGHPAGSLAGAQAARQALEAVLRKKTLKAYSKNHLELKQAMEHWE</sequence>
<evidence type="ECO:0000256" key="3">
    <source>
        <dbReference type="ARBA" id="ARBA00023002"/>
    </source>
</evidence>
<dbReference type="Pfam" id="PF02788">
    <property type="entry name" value="RuBisCO_large_N"/>
    <property type="match status" value="1"/>
</dbReference>
<dbReference type="HAMAP" id="MF_01133">
    <property type="entry name" value="RuBisCO_L_type3"/>
    <property type="match status" value="1"/>
</dbReference>